<organism evidence="1">
    <name type="scientific">Eremomyces bilateralis CBS 781.70</name>
    <dbReference type="NCBI Taxonomy" id="1392243"/>
    <lineage>
        <taxon>Eukaryota</taxon>
        <taxon>Fungi</taxon>
        <taxon>Dikarya</taxon>
        <taxon>Ascomycota</taxon>
        <taxon>Pezizomycotina</taxon>
        <taxon>Dothideomycetes</taxon>
        <taxon>Dothideomycetes incertae sedis</taxon>
        <taxon>Eremomycetales</taxon>
        <taxon>Eremomycetaceae</taxon>
        <taxon>Eremomyces</taxon>
    </lineage>
</organism>
<evidence type="ECO:0000313" key="2">
    <source>
        <dbReference type="Proteomes" id="UP000504638"/>
    </source>
</evidence>
<dbReference type="AlphaFoldDB" id="A0A6G1FXQ3"/>
<reference evidence="1 3" key="1">
    <citation type="submission" date="2020-01" db="EMBL/GenBank/DDBJ databases">
        <authorList>
            <consortium name="DOE Joint Genome Institute"/>
            <person name="Haridas S."/>
            <person name="Albert R."/>
            <person name="Binder M."/>
            <person name="Bloem J."/>
            <person name="Labutti K."/>
            <person name="Salamov A."/>
            <person name="Andreopoulos B."/>
            <person name="Baker S.E."/>
            <person name="Barry K."/>
            <person name="Bills G."/>
            <person name="Bluhm B.H."/>
            <person name="Cannon C."/>
            <person name="Castanera R."/>
            <person name="Culley D.E."/>
            <person name="Daum C."/>
            <person name="Ezra D."/>
            <person name="Gonzalez J.B."/>
            <person name="Henrissat B."/>
            <person name="Kuo A."/>
            <person name="Liang C."/>
            <person name="Lipzen A."/>
            <person name="Lutzoni F."/>
            <person name="Magnuson J."/>
            <person name="Mondo S."/>
            <person name="Nolan M."/>
            <person name="Ohm R."/>
            <person name="Pangilinan J."/>
            <person name="Park H.-J."/>
            <person name="Ramirez L."/>
            <person name="Alfaro M."/>
            <person name="Sun H."/>
            <person name="Tritt A."/>
            <person name="Yoshinaga Y."/>
            <person name="Zwiers L.-H."/>
            <person name="Turgeon B.G."/>
            <person name="Goodwin S.B."/>
            <person name="Spatafora J.W."/>
            <person name="Crous P.W."/>
            <person name="Grigoriev I.V."/>
        </authorList>
    </citation>
    <scope>NUCLEOTIDE SEQUENCE</scope>
    <source>
        <strain evidence="1 3">CBS 781.70</strain>
    </source>
</reference>
<reference evidence="3" key="3">
    <citation type="submission" date="2025-04" db="UniProtKB">
        <authorList>
            <consortium name="RefSeq"/>
        </authorList>
    </citation>
    <scope>IDENTIFICATION</scope>
    <source>
        <strain evidence="3">CBS 781.70</strain>
    </source>
</reference>
<keyword evidence="2" id="KW-1185">Reference proteome</keyword>
<dbReference type="GeneID" id="54420494"/>
<sequence>MNINQTVEDLHFILIVPKDKARPLRLYHPSFRDFHLDNNRCLEPSLWVEKKQAH</sequence>
<dbReference type="Proteomes" id="UP000504638">
    <property type="component" value="Unplaced"/>
</dbReference>
<reference evidence="3" key="2">
    <citation type="submission" date="2020-04" db="EMBL/GenBank/DDBJ databases">
        <authorList>
            <consortium name="NCBI Genome Project"/>
        </authorList>
    </citation>
    <scope>NUCLEOTIDE SEQUENCE</scope>
    <source>
        <strain evidence="3">CBS 781.70</strain>
    </source>
</reference>
<gene>
    <name evidence="1 3" type="ORF">P152DRAFT_460494</name>
</gene>
<accession>A0A6G1FXQ3</accession>
<dbReference type="OrthoDB" id="674604at2759"/>
<protein>
    <submittedName>
        <fullName evidence="1 3">Uncharacterized protein</fullName>
    </submittedName>
</protein>
<dbReference type="RefSeq" id="XP_033532010.1">
    <property type="nucleotide sequence ID" value="XM_033679924.1"/>
</dbReference>
<evidence type="ECO:0000313" key="3">
    <source>
        <dbReference type="RefSeq" id="XP_033532010.1"/>
    </source>
</evidence>
<name>A0A6G1FXQ3_9PEZI</name>
<evidence type="ECO:0000313" key="1">
    <source>
        <dbReference type="EMBL" id="KAF1810379.1"/>
    </source>
</evidence>
<proteinExistence type="predicted"/>
<dbReference type="EMBL" id="ML975166">
    <property type="protein sequence ID" value="KAF1810379.1"/>
    <property type="molecule type" value="Genomic_DNA"/>
</dbReference>